<protein>
    <submittedName>
        <fullName evidence="3">Uncharacterized protein</fullName>
    </submittedName>
</protein>
<feature type="signal peptide" evidence="2">
    <location>
        <begin position="1"/>
        <end position="23"/>
    </location>
</feature>
<evidence type="ECO:0000256" key="1">
    <source>
        <dbReference type="SAM" id="MobiDB-lite"/>
    </source>
</evidence>
<evidence type="ECO:0000313" key="3">
    <source>
        <dbReference type="EMBL" id="QBZ56362.1"/>
    </source>
</evidence>
<dbReference type="VEuPathDB" id="FungiDB:M_BR32_EuGene_00011701"/>
<sequence length="101" mass="10805">MHFNTDFFTIALVALLQFGTATAVCDFIIKQNGTQITSGNIWAGATANFLVSGKWAVVSATSECKLSLSGLPNNESYTILPTQDEETEGEDIEQADTPEAS</sequence>
<keyword evidence="2" id="KW-0732">Signal</keyword>
<feature type="chain" id="PRO_5043512326" evidence="2">
    <location>
        <begin position="24"/>
        <end position="101"/>
    </location>
</feature>
<evidence type="ECO:0000256" key="2">
    <source>
        <dbReference type="SAM" id="SignalP"/>
    </source>
</evidence>
<proteinExistence type="predicted"/>
<reference evidence="3 4" key="1">
    <citation type="journal article" date="2019" name="Mol. Biol. Evol.">
        <title>Blast fungal genomes show frequent chromosomal changes, gene gains and losses, and effector gene turnover.</title>
        <authorList>
            <person name="Gomez Luciano L.B."/>
            <person name="Jason Tsai I."/>
            <person name="Chuma I."/>
            <person name="Tosa Y."/>
            <person name="Chen Y.H."/>
            <person name="Li J.Y."/>
            <person name="Li M.Y."/>
            <person name="Jade Lu M.Y."/>
            <person name="Nakayashiki H."/>
            <person name="Li W.H."/>
        </authorList>
    </citation>
    <scope>NUCLEOTIDE SEQUENCE [LARGE SCALE GENOMIC DNA]</scope>
    <source>
        <strain evidence="3">MZ5-1-6</strain>
    </source>
</reference>
<feature type="region of interest" description="Disordered" evidence="1">
    <location>
        <begin position="77"/>
        <end position="101"/>
    </location>
</feature>
<dbReference type="AlphaFoldDB" id="A0A4P7N495"/>
<evidence type="ECO:0000313" key="4">
    <source>
        <dbReference type="Proteomes" id="UP000294847"/>
    </source>
</evidence>
<dbReference type="Proteomes" id="UP000294847">
    <property type="component" value="Chromosome 2"/>
</dbReference>
<accession>A0A4P7N495</accession>
<gene>
    <name evidence="3" type="ORF">PoMZ_01268</name>
</gene>
<name>A0A4P7N495_PYROR</name>
<feature type="compositionally biased region" description="Acidic residues" evidence="1">
    <location>
        <begin position="83"/>
        <end position="101"/>
    </location>
</feature>
<organism evidence="3 4">
    <name type="scientific">Pyricularia oryzae</name>
    <name type="common">Rice blast fungus</name>
    <name type="synonym">Magnaporthe oryzae</name>
    <dbReference type="NCBI Taxonomy" id="318829"/>
    <lineage>
        <taxon>Eukaryota</taxon>
        <taxon>Fungi</taxon>
        <taxon>Dikarya</taxon>
        <taxon>Ascomycota</taxon>
        <taxon>Pezizomycotina</taxon>
        <taxon>Sordariomycetes</taxon>
        <taxon>Sordariomycetidae</taxon>
        <taxon>Magnaporthales</taxon>
        <taxon>Pyriculariaceae</taxon>
        <taxon>Pyricularia</taxon>
    </lineage>
</organism>
<dbReference type="EMBL" id="CP034205">
    <property type="protein sequence ID" value="QBZ56362.1"/>
    <property type="molecule type" value="Genomic_DNA"/>
</dbReference>